<dbReference type="Gene3D" id="3.40.1580.10">
    <property type="entry name" value="SMI1/KNR4-like"/>
    <property type="match status" value="1"/>
</dbReference>
<dbReference type="RefSeq" id="WP_266057858.1">
    <property type="nucleotide sequence ID" value="NZ_JAPFQN010000009.1"/>
</dbReference>
<gene>
    <name evidence="1" type="ORF">OO013_15595</name>
</gene>
<proteinExistence type="predicted"/>
<dbReference type="SUPFAM" id="SSF81901">
    <property type="entry name" value="HCP-like"/>
    <property type="match status" value="1"/>
</dbReference>
<evidence type="ECO:0000313" key="2">
    <source>
        <dbReference type="Proteomes" id="UP001209885"/>
    </source>
</evidence>
<dbReference type="PANTHER" id="PTHR11102">
    <property type="entry name" value="SEL-1-LIKE PROTEIN"/>
    <property type="match status" value="1"/>
</dbReference>
<reference evidence="1 2" key="1">
    <citation type="submission" date="2022-11" db="EMBL/GenBank/DDBJ databases">
        <title>The characterization of three novel Bacteroidetes species and genomic analysis of their roles in tidal elemental geochemical cycles.</title>
        <authorList>
            <person name="Ma K."/>
        </authorList>
    </citation>
    <scope>NUCLEOTIDE SEQUENCE [LARGE SCALE GENOMIC DNA]</scope>
    <source>
        <strain evidence="1 2">M17</strain>
    </source>
</reference>
<name>A0ABT3RU40_9BACT</name>
<evidence type="ECO:0000313" key="1">
    <source>
        <dbReference type="EMBL" id="MCX2745301.1"/>
    </source>
</evidence>
<dbReference type="Proteomes" id="UP001209885">
    <property type="component" value="Unassembled WGS sequence"/>
</dbReference>
<keyword evidence="2" id="KW-1185">Reference proteome</keyword>
<comment type="caution">
    <text evidence="1">The sequence shown here is derived from an EMBL/GenBank/DDBJ whole genome shotgun (WGS) entry which is preliminary data.</text>
</comment>
<dbReference type="PANTHER" id="PTHR11102:SF160">
    <property type="entry name" value="ERAD-ASSOCIATED E3 UBIQUITIN-PROTEIN LIGASE COMPONENT HRD3"/>
    <property type="match status" value="1"/>
</dbReference>
<organism evidence="1 2">
    <name type="scientific">Mangrovivirga halotolerans</name>
    <dbReference type="NCBI Taxonomy" id="2993936"/>
    <lineage>
        <taxon>Bacteria</taxon>
        <taxon>Pseudomonadati</taxon>
        <taxon>Bacteroidota</taxon>
        <taxon>Cytophagia</taxon>
        <taxon>Cytophagales</taxon>
        <taxon>Mangrovivirgaceae</taxon>
        <taxon>Mangrovivirga</taxon>
    </lineage>
</organism>
<dbReference type="Gene3D" id="1.25.40.10">
    <property type="entry name" value="Tetratricopeptide repeat domain"/>
    <property type="match status" value="1"/>
</dbReference>
<dbReference type="InterPro" id="IPR050767">
    <property type="entry name" value="Sel1_AlgK"/>
</dbReference>
<dbReference type="InterPro" id="IPR006597">
    <property type="entry name" value="Sel1-like"/>
</dbReference>
<dbReference type="EMBL" id="JAPFQN010000009">
    <property type="protein sequence ID" value="MCX2745301.1"/>
    <property type="molecule type" value="Genomic_DNA"/>
</dbReference>
<sequence>MTDKLPAEYLEFIDNNSKNGFKIFFKIEDWNFWPIDEAVRRTEDLIRDHILDKDEFAIADNEDGQYLFYKTTHQPPHNIFMADESFGKPFFTFSIKDFELFEKTNELISETNSNNYKSADISAIKDHPGSVYWYAFSLMTSPYDDDYSEELNEYAAELLKEAAEAGHPEAAAELADYYSFQDDIDIEEVIKWRKRSIELGDQDEKYELADFIIDNKPEDITFATSLLEELTRNERFSDRAYLKLSKIYMSEDNGSHDPQKAIDAVNKAIELGNFVAKADLAFYYYNGLGVDQDKKKALELLIEANKEARKKMGDEPWNEVIDHIKKEIES</sequence>
<dbReference type="SMART" id="SM00671">
    <property type="entry name" value="SEL1"/>
    <property type="match status" value="3"/>
</dbReference>
<protein>
    <submittedName>
        <fullName evidence="1">Tetratricopeptide repeat protein</fullName>
    </submittedName>
</protein>
<dbReference type="InterPro" id="IPR037883">
    <property type="entry name" value="Knr4/Smi1-like_sf"/>
</dbReference>
<accession>A0ABT3RU40</accession>
<dbReference type="InterPro" id="IPR011990">
    <property type="entry name" value="TPR-like_helical_dom_sf"/>
</dbReference>